<keyword evidence="2" id="KW-1185">Reference proteome</keyword>
<dbReference type="PANTHER" id="PTHR14918">
    <property type="entry name" value="KICSTOR COMPLEX PROTEIN SZT2"/>
    <property type="match status" value="1"/>
</dbReference>
<organism evidence="2 3">
    <name type="scientific">Mesorhabditis belari</name>
    <dbReference type="NCBI Taxonomy" id="2138241"/>
    <lineage>
        <taxon>Eukaryota</taxon>
        <taxon>Metazoa</taxon>
        <taxon>Ecdysozoa</taxon>
        <taxon>Nematoda</taxon>
        <taxon>Chromadorea</taxon>
        <taxon>Rhabditida</taxon>
        <taxon>Rhabditina</taxon>
        <taxon>Rhabditomorpha</taxon>
        <taxon>Rhabditoidea</taxon>
        <taxon>Rhabditidae</taxon>
        <taxon>Mesorhabditinae</taxon>
        <taxon>Mesorhabditis</taxon>
    </lineage>
</organism>
<dbReference type="PANTHER" id="PTHR14918:SF3">
    <property type="entry name" value="KICSTOR COMPLEX PROTEIN SZT2"/>
    <property type="match status" value="1"/>
</dbReference>
<evidence type="ECO:0000313" key="2">
    <source>
        <dbReference type="Proteomes" id="UP000887575"/>
    </source>
</evidence>
<feature type="region of interest" description="Disordered" evidence="1">
    <location>
        <begin position="237"/>
        <end position="273"/>
    </location>
</feature>
<dbReference type="WBParaSite" id="MBELARI_LOCUS19777">
    <property type="protein sequence ID" value="MBELARI_LOCUS19777"/>
    <property type="gene ID" value="MBELARI_LOCUS19777"/>
</dbReference>
<reference evidence="3" key="1">
    <citation type="submission" date="2024-02" db="UniProtKB">
        <authorList>
            <consortium name="WormBaseParasite"/>
        </authorList>
    </citation>
    <scope>IDENTIFICATION</scope>
</reference>
<evidence type="ECO:0000313" key="3">
    <source>
        <dbReference type="WBParaSite" id="MBELARI_LOCUS19777"/>
    </source>
</evidence>
<dbReference type="AlphaFoldDB" id="A0AAF3EZX9"/>
<evidence type="ECO:0000256" key="1">
    <source>
        <dbReference type="SAM" id="MobiDB-lite"/>
    </source>
</evidence>
<feature type="compositionally biased region" description="Basic and acidic residues" evidence="1">
    <location>
        <begin position="328"/>
        <end position="362"/>
    </location>
</feature>
<name>A0AAF3EZX9_9BILA</name>
<accession>A0AAF3EZX9</accession>
<sequence>MSSTVARLLTGLHFHSFTYDFHLRMLANFLSGRDAEFFKSGYDTNAFLADFLQYYGCRPAYAQNCVYEERLAYKLGFGVRGLLAWNKLVDTHTNYGWKALRLKQISHESVPQRDYVLVSCSQVPSLSNDSLSLRAVLYDMEQSIKQSDYLFVVVYMIQIIPPNEPIKPPPVLALQSSSRVRHESAPMTPLSAMVPFAKVDVEAEQVIVVADIETEKLQKIVNSEGDETTIEGRRRFSSGGVLSATPPVDIPLPKQSNETDSFREPKMPMFPVSPRSIPKEPIVMPIEFAIEAHNLTVHSTRFSQLLPEDSQLPLPIANVIETRSIDGVGERGEEDGGHDEADGYEDDGRTDAERETEIDDKPSRRHRQERAGDIPEEKFAFYVTFVSEKQKMLQQWIEDSMQAYKNDLKRAVEAAERQCRVEKIWVNIVQLPPRTGLQQKQAIQKLLNMTKDWNKNDPWKPMDYALHDTAGPEDLELMCSLVTALRLDEREPLLSEMLRGCDHARLCRFLLCRYGPQQCKFFSYKTCYKKAIVIINPNYQNQLFLVKFNERGQTPVIEVLFKGVSAMNETNSLKCMWVDKAVDEIIHVCMTFLWSEMNVHKG</sequence>
<proteinExistence type="predicted"/>
<dbReference type="Proteomes" id="UP000887575">
    <property type="component" value="Unassembled WGS sequence"/>
</dbReference>
<feature type="region of interest" description="Disordered" evidence="1">
    <location>
        <begin position="325"/>
        <end position="372"/>
    </location>
</feature>
<protein>
    <submittedName>
        <fullName evidence="3">Uncharacterized protein</fullName>
    </submittedName>
</protein>
<dbReference type="GO" id="GO:0005777">
    <property type="term" value="C:peroxisome"/>
    <property type="evidence" value="ECO:0007669"/>
    <property type="project" value="InterPro"/>
</dbReference>
<dbReference type="InterPro" id="IPR033228">
    <property type="entry name" value="SZT2"/>
</dbReference>